<dbReference type="Proteomes" id="UP001208114">
    <property type="component" value="Unassembled WGS sequence"/>
</dbReference>
<evidence type="ECO:0000313" key="1">
    <source>
        <dbReference type="EMBL" id="MCU7614600.1"/>
    </source>
</evidence>
<comment type="caution">
    <text evidence="1">The sequence shown here is derived from an EMBL/GenBank/DDBJ whole genome shotgun (WGS) entry which is preliminary data.</text>
</comment>
<accession>A0ABT2W1L8</accession>
<reference evidence="2" key="1">
    <citation type="submission" date="2023-07" db="EMBL/GenBank/DDBJ databases">
        <title>Chryseobacterium sp. GMJ5 Genome sequencing and assembly.</title>
        <authorList>
            <person name="Jung Y."/>
        </authorList>
    </citation>
    <scope>NUCLEOTIDE SEQUENCE [LARGE SCALE GENOMIC DNA]</scope>
    <source>
        <strain evidence="2">GMJ5</strain>
    </source>
</reference>
<keyword evidence="2" id="KW-1185">Reference proteome</keyword>
<protein>
    <submittedName>
        <fullName evidence="1">Uncharacterized protein</fullName>
    </submittedName>
</protein>
<dbReference type="EMBL" id="JAOTEN010000002">
    <property type="protein sequence ID" value="MCU7614600.1"/>
    <property type="molecule type" value="Genomic_DNA"/>
</dbReference>
<sequence>MKKFKHIISAGIFLFFIFIAFGSMDDKKDKKSSYQNLNTIETYDVHLQEVEIKTDPKKDAVITKLKEKAKKDWPNDYSTQEYWINEEIEAYDYMETIEDNSIKRQAQRDWPLDFSTQKYWYEEQIEAQNRIEH</sequence>
<organism evidence="1 2">
    <name type="scientific">Chryseobacterium gilvum</name>
    <dbReference type="NCBI Taxonomy" id="2976534"/>
    <lineage>
        <taxon>Bacteria</taxon>
        <taxon>Pseudomonadati</taxon>
        <taxon>Bacteroidota</taxon>
        <taxon>Flavobacteriia</taxon>
        <taxon>Flavobacteriales</taxon>
        <taxon>Weeksellaceae</taxon>
        <taxon>Chryseobacterium group</taxon>
        <taxon>Chryseobacterium</taxon>
    </lineage>
</organism>
<gene>
    <name evidence="1" type="ORF">N0B16_09150</name>
</gene>
<dbReference type="RefSeq" id="WP_262990532.1">
    <property type="nucleotide sequence ID" value="NZ_JAOTEN010000002.1"/>
</dbReference>
<name>A0ABT2W1L8_9FLAO</name>
<evidence type="ECO:0000313" key="2">
    <source>
        <dbReference type="Proteomes" id="UP001208114"/>
    </source>
</evidence>
<proteinExistence type="predicted"/>